<dbReference type="EMBL" id="SWJZ01000050">
    <property type="protein sequence ID" value="TKD17861.1"/>
    <property type="molecule type" value="Genomic_DNA"/>
</dbReference>
<sequence>MRRLGGDADAHPVSLRQSRDGKNAGGSMGAGKRSALRAGVLGMTLTVWASLAASLAPGLAAAETAWVQIEALPTLDQAQTRLRDLATSFPDAAGFTLPGGWYGVALGPYDTPEIAAEALRQMRNAGTIPADSYVADGSRYRAQFWPAATIGAAPAPEAAAEPTAEPAPVPAAEPTAEPAAEPAPPPVETLADARRAEEAMGREGRMRVQDALEWVGVYSGGVDGAFGRGTRASIAAWQDSHGFEPTGVLKSAELRQLLDTVTAEKSALGITPVEETKAGIGIDLPLGLIEFDHYDPPFVHYRAKDASGVRVLLISEPGDQNTLYGLYDAMASLEIVPTTGPRSRDKSGFSLVGEDAQIHSVTEVRLSKGLIKGFTLVYPAADAPRMARVLAAMKASFTPLGETALDPTLGQPMAVGRADLIAGLDVRHPEFARSGLFIDTQGTVLTAAEGLGSCGRVTIEDAPAKIAFADPRLGIAVLQPLEPLAPPAVARFETVTAGRGAALAVAGFSYPEALSAPVLSFGTLSDLTGLAGETERARLAVKTLPGDVGGPVLDGAGAVLGVVLPRDGETAKLLPPEMTVAVQTSALVPVLTAQGFAPLAAETGGTLAAEDISALAQGFTVQIACWK</sequence>
<dbReference type="InterPro" id="IPR009003">
    <property type="entry name" value="Peptidase_S1_PA"/>
</dbReference>
<feature type="domain" description="SPOR" evidence="2">
    <location>
        <begin position="59"/>
        <end position="136"/>
    </location>
</feature>
<dbReference type="SUPFAM" id="SSF50494">
    <property type="entry name" value="Trypsin-like serine proteases"/>
    <property type="match status" value="1"/>
</dbReference>
<name>A0A4U1JPQ6_RHOCA</name>
<dbReference type="SUPFAM" id="SSF47090">
    <property type="entry name" value="PGBD-like"/>
    <property type="match status" value="1"/>
</dbReference>
<evidence type="ECO:0000313" key="4">
    <source>
        <dbReference type="Proteomes" id="UP000310597"/>
    </source>
</evidence>
<evidence type="ECO:0000313" key="3">
    <source>
        <dbReference type="EMBL" id="TKD17861.1"/>
    </source>
</evidence>
<dbReference type="PROSITE" id="PS51724">
    <property type="entry name" value="SPOR"/>
    <property type="match status" value="1"/>
</dbReference>
<proteinExistence type="predicted"/>
<reference evidence="3 4" key="1">
    <citation type="submission" date="2019-04" db="EMBL/GenBank/DDBJ databases">
        <title>Draft Whole-Genome sequence of the purple photosynthetic bacterium Rhodobacter capsulatus SP108 with an indigenous class A beta-lactamase.</title>
        <authorList>
            <person name="Robertson S."/>
            <person name="Meyer T.E."/>
            <person name="Kyndt J.A."/>
        </authorList>
    </citation>
    <scope>NUCLEOTIDE SEQUENCE [LARGE SCALE GENOMIC DNA]</scope>
    <source>
        <strain evidence="3 4">SP108</strain>
    </source>
</reference>
<organism evidence="3 4">
    <name type="scientific">Rhodobacter capsulatus</name>
    <name type="common">Rhodopseudomonas capsulata</name>
    <dbReference type="NCBI Taxonomy" id="1061"/>
    <lineage>
        <taxon>Bacteria</taxon>
        <taxon>Pseudomonadati</taxon>
        <taxon>Pseudomonadota</taxon>
        <taxon>Alphaproteobacteria</taxon>
        <taxon>Rhodobacterales</taxon>
        <taxon>Rhodobacter group</taxon>
        <taxon>Rhodobacter</taxon>
    </lineage>
</organism>
<feature type="compositionally biased region" description="Basic and acidic residues" evidence="1">
    <location>
        <begin position="1"/>
        <end position="10"/>
    </location>
</feature>
<dbReference type="InterPro" id="IPR036365">
    <property type="entry name" value="PGBD-like_sf"/>
</dbReference>
<dbReference type="GO" id="GO:0042834">
    <property type="term" value="F:peptidoglycan binding"/>
    <property type="evidence" value="ECO:0007669"/>
    <property type="project" value="InterPro"/>
</dbReference>
<protein>
    <submittedName>
        <fullName evidence="3">Peptidoglycan-binding protein</fullName>
    </submittedName>
</protein>
<dbReference type="InterPro" id="IPR002477">
    <property type="entry name" value="Peptidoglycan-bd-like"/>
</dbReference>
<dbReference type="InterPro" id="IPR007730">
    <property type="entry name" value="SPOR-like_dom"/>
</dbReference>
<feature type="compositionally biased region" description="Low complexity" evidence="1">
    <location>
        <begin position="155"/>
        <end position="164"/>
    </location>
</feature>
<dbReference type="OrthoDB" id="6810892at2"/>
<accession>A0A4U1JPQ6</accession>
<dbReference type="Pfam" id="PF13365">
    <property type="entry name" value="Trypsin_2"/>
    <property type="match status" value="1"/>
</dbReference>
<dbReference type="Gene3D" id="1.10.101.10">
    <property type="entry name" value="PGBD-like superfamily/PGBD"/>
    <property type="match status" value="1"/>
</dbReference>
<dbReference type="Pfam" id="PF05036">
    <property type="entry name" value="SPOR"/>
    <property type="match status" value="1"/>
</dbReference>
<dbReference type="Pfam" id="PF01471">
    <property type="entry name" value="PG_binding_1"/>
    <property type="match status" value="1"/>
</dbReference>
<dbReference type="Gene3D" id="2.40.10.120">
    <property type="match status" value="1"/>
</dbReference>
<dbReference type="AlphaFoldDB" id="A0A4U1JPQ6"/>
<dbReference type="Proteomes" id="UP000310597">
    <property type="component" value="Unassembled WGS sequence"/>
</dbReference>
<evidence type="ECO:0000259" key="2">
    <source>
        <dbReference type="PROSITE" id="PS51724"/>
    </source>
</evidence>
<feature type="region of interest" description="Disordered" evidence="1">
    <location>
        <begin position="155"/>
        <end position="187"/>
    </location>
</feature>
<dbReference type="SUPFAM" id="SSF110997">
    <property type="entry name" value="Sporulation related repeat"/>
    <property type="match status" value="1"/>
</dbReference>
<comment type="caution">
    <text evidence="3">The sequence shown here is derived from an EMBL/GenBank/DDBJ whole genome shotgun (WGS) entry which is preliminary data.</text>
</comment>
<dbReference type="InterPro" id="IPR036366">
    <property type="entry name" value="PGBDSf"/>
</dbReference>
<gene>
    <name evidence="3" type="ORF">FBT96_11965</name>
</gene>
<feature type="region of interest" description="Disordered" evidence="1">
    <location>
        <begin position="1"/>
        <end position="31"/>
    </location>
</feature>
<evidence type="ECO:0000256" key="1">
    <source>
        <dbReference type="SAM" id="MobiDB-lite"/>
    </source>
</evidence>
<dbReference type="InterPro" id="IPR036680">
    <property type="entry name" value="SPOR-like_sf"/>
</dbReference>